<dbReference type="EMBL" id="JAGINP010000020">
    <property type="protein sequence ID" value="MBP2295171.1"/>
    <property type="molecule type" value="Genomic_DNA"/>
</dbReference>
<dbReference type="RefSeq" id="WP_209769589.1">
    <property type="nucleotide sequence ID" value="NZ_JAGINP010000020.1"/>
</dbReference>
<comment type="caution">
    <text evidence="1">The sequence shown here is derived from an EMBL/GenBank/DDBJ whole genome shotgun (WGS) entry which is preliminary data.</text>
</comment>
<gene>
    <name evidence="1" type="ORF">J2851_004974</name>
</gene>
<dbReference type="Proteomes" id="UP000781958">
    <property type="component" value="Unassembled WGS sequence"/>
</dbReference>
<keyword evidence="1" id="KW-0238">DNA-binding</keyword>
<proteinExistence type="predicted"/>
<protein>
    <submittedName>
        <fullName evidence="1">DNA-binding protein</fullName>
    </submittedName>
</protein>
<sequence>MSAIRLPIEVEQRLQSLARQTGQSEADVLREALDAYWRNSARRPDEDRGAAHARLMERLKSGWDLGGGRFDRDSLYDR</sequence>
<evidence type="ECO:0000313" key="2">
    <source>
        <dbReference type="Proteomes" id="UP000781958"/>
    </source>
</evidence>
<dbReference type="SUPFAM" id="SSF47598">
    <property type="entry name" value="Ribbon-helix-helix"/>
    <property type="match status" value="1"/>
</dbReference>
<dbReference type="Gene3D" id="1.10.1220.10">
    <property type="entry name" value="Met repressor-like"/>
    <property type="match status" value="1"/>
</dbReference>
<organism evidence="1 2">
    <name type="scientific">Azospirillum rugosum</name>
    <dbReference type="NCBI Taxonomy" id="416170"/>
    <lineage>
        <taxon>Bacteria</taxon>
        <taxon>Pseudomonadati</taxon>
        <taxon>Pseudomonadota</taxon>
        <taxon>Alphaproteobacteria</taxon>
        <taxon>Rhodospirillales</taxon>
        <taxon>Azospirillaceae</taxon>
        <taxon>Azospirillum</taxon>
    </lineage>
</organism>
<dbReference type="InterPro" id="IPR013321">
    <property type="entry name" value="Arc_rbn_hlx_hlx"/>
</dbReference>
<dbReference type="InterPro" id="IPR010985">
    <property type="entry name" value="Ribbon_hlx_hlx"/>
</dbReference>
<evidence type="ECO:0000313" key="1">
    <source>
        <dbReference type="EMBL" id="MBP2295171.1"/>
    </source>
</evidence>
<dbReference type="GO" id="GO:0003677">
    <property type="term" value="F:DNA binding"/>
    <property type="evidence" value="ECO:0007669"/>
    <property type="project" value="UniProtKB-KW"/>
</dbReference>
<name>A0ABS4SRH7_9PROT</name>
<keyword evidence="2" id="KW-1185">Reference proteome</keyword>
<accession>A0ABS4SRH7</accession>
<reference evidence="1 2" key="1">
    <citation type="submission" date="2021-03" db="EMBL/GenBank/DDBJ databases">
        <title>Genomic Encyclopedia of Type Strains, Phase III (KMG-III): the genomes of soil and plant-associated and newly described type strains.</title>
        <authorList>
            <person name="Whitman W."/>
        </authorList>
    </citation>
    <scope>NUCLEOTIDE SEQUENCE [LARGE SCALE GENOMIC DNA]</scope>
    <source>
        <strain evidence="1 2">IMMIB AFH-6</strain>
    </source>
</reference>